<accession>A0AAV6GUB6</accession>
<dbReference type="GO" id="GO:0005737">
    <property type="term" value="C:cytoplasm"/>
    <property type="evidence" value="ECO:0007669"/>
    <property type="project" value="UniProtKB-SubCell"/>
</dbReference>
<comment type="caution">
    <text evidence="13">Lacks conserved residue(s) required for the propagation of feature annotation.</text>
</comment>
<organism evidence="17 18">
    <name type="scientific">Alosa alosa</name>
    <name type="common">allis shad</name>
    <dbReference type="NCBI Taxonomy" id="278164"/>
    <lineage>
        <taxon>Eukaryota</taxon>
        <taxon>Metazoa</taxon>
        <taxon>Chordata</taxon>
        <taxon>Craniata</taxon>
        <taxon>Vertebrata</taxon>
        <taxon>Euteleostomi</taxon>
        <taxon>Actinopterygii</taxon>
        <taxon>Neopterygii</taxon>
        <taxon>Teleostei</taxon>
        <taxon>Clupei</taxon>
        <taxon>Clupeiformes</taxon>
        <taxon>Clupeoidei</taxon>
        <taxon>Clupeidae</taxon>
        <taxon>Alosa</taxon>
    </lineage>
</organism>
<keyword evidence="18" id="KW-1185">Reference proteome</keyword>
<dbReference type="PANTHER" id="PTHR11771">
    <property type="entry name" value="LIPOXYGENASE"/>
    <property type="match status" value="1"/>
</dbReference>
<feature type="domain" description="Lipoxygenase" evidence="16">
    <location>
        <begin position="68"/>
        <end position="487"/>
    </location>
</feature>
<feature type="binding site" evidence="10">
    <location>
        <position position="322"/>
    </location>
    <ligand>
        <name>Fe cation</name>
        <dbReference type="ChEBI" id="CHEBI:24875"/>
        <note>catalytic</note>
    </ligand>
</feature>
<dbReference type="Gene3D" id="2.60.60.20">
    <property type="entry name" value="PLAT/LH2 domain"/>
    <property type="match status" value="1"/>
</dbReference>
<dbReference type="InterPro" id="IPR001885">
    <property type="entry name" value="LipOase_mml"/>
</dbReference>
<dbReference type="SUPFAM" id="SSF49723">
    <property type="entry name" value="Lipase/lipooxygenase domain (PLAT/LH2 domain)"/>
    <property type="match status" value="1"/>
</dbReference>
<dbReference type="PROSITE" id="PS00711">
    <property type="entry name" value="LIPOXYGENASE_1"/>
    <property type="match status" value="1"/>
</dbReference>
<dbReference type="PRINTS" id="PR00087">
    <property type="entry name" value="LIPOXYGENASE"/>
</dbReference>
<dbReference type="PROSITE" id="PS00081">
    <property type="entry name" value="LIPOXYGENASE_2"/>
    <property type="match status" value="1"/>
</dbReference>
<keyword evidence="5 10" id="KW-0479">Metal-binding</keyword>
<dbReference type="GO" id="GO:0005506">
    <property type="term" value="F:iron ion binding"/>
    <property type="evidence" value="ECO:0007669"/>
    <property type="project" value="InterPro"/>
</dbReference>
<evidence type="ECO:0000256" key="1">
    <source>
        <dbReference type="ARBA" id="ARBA00004496"/>
    </source>
</evidence>
<dbReference type="PRINTS" id="PR00467">
    <property type="entry name" value="MAMLPOXGNASE"/>
</dbReference>
<dbReference type="Pfam" id="PF00305">
    <property type="entry name" value="Lipoxygenase"/>
    <property type="match status" value="1"/>
</dbReference>
<evidence type="ECO:0000256" key="9">
    <source>
        <dbReference type="ARBA" id="ARBA00023098"/>
    </source>
</evidence>
<dbReference type="Proteomes" id="UP000823561">
    <property type="component" value="Chromosome 7"/>
</dbReference>
<evidence type="ECO:0000256" key="13">
    <source>
        <dbReference type="PROSITE-ProRule" id="PRU00152"/>
    </source>
</evidence>
<feature type="site" description="Essential for stabilizing binding to COTL1" evidence="12">
    <location>
        <position position="53"/>
    </location>
</feature>
<keyword evidence="7 14" id="KW-0560">Oxidoreductase</keyword>
<dbReference type="GO" id="GO:0016702">
    <property type="term" value="F:oxidoreductase activity, acting on single donors with incorporation of molecular oxygen, incorporation of two atoms of oxygen"/>
    <property type="evidence" value="ECO:0007669"/>
    <property type="project" value="InterPro"/>
</dbReference>
<keyword evidence="4" id="KW-0963">Cytoplasm</keyword>
<evidence type="ECO:0000256" key="14">
    <source>
        <dbReference type="RuleBase" id="RU003974"/>
    </source>
</evidence>
<evidence type="ECO:0000313" key="18">
    <source>
        <dbReference type="Proteomes" id="UP000823561"/>
    </source>
</evidence>
<dbReference type="Gene3D" id="1.20.245.10">
    <property type="entry name" value="Lipoxygenase-1, Domain 5"/>
    <property type="match status" value="2"/>
</dbReference>
<keyword evidence="11" id="KW-0106">Calcium</keyword>
<evidence type="ECO:0000256" key="6">
    <source>
        <dbReference type="ARBA" id="ARBA00022964"/>
    </source>
</evidence>
<dbReference type="GO" id="GO:0034440">
    <property type="term" value="P:lipid oxidation"/>
    <property type="evidence" value="ECO:0007669"/>
    <property type="project" value="InterPro"/>
</dbReference>
<dbReference type="Pfam" id="PF01477">
    <property type="entry name" value="PLAT"/>
    <property type="match status" value="1"/>
</dbReference>
<evidence type="ECO:0000256" key="8">
    <source>
        <dbReference type="ARBA" id="ARBA00023004"/>
    </source>
</evidence>
<dbReference type="InterPro" id="IPR036392">
    <property type="entry name" value="PLAT/LH2_dom_sf"/>
</dbReference>
<keyword evidence="9" id="KW-0443">Lipid metabolism</keyword>
<comment type="pathway">
    <text evidence="2">Lipid metabolism.</text>
</comment>
<evidence type="ECO:0000313" key="17">
    <source>
        <dbReference type="EMBL" id="KAG5278399.1"/>
    </source>
</evidence>
<evidence type="ECO:0000256" key="2">
    <source>
        <dbReference type="ARBA" id="ARBA00005189"/>
    </source>
</evidence>
<evidence type="ECO:0000256" key="11">
    <source>
        <dbReference type="PIRSR" id="PIRSR601885-2"/>
    </source>
</evidence>
<evidence type="ECO:0000256" key="4">
    <source>
        <dbReference type="ARBA" id="ARBA00022490"/>
    </source>
</evidence>
<evidence type="ECO:0000256" key="7">
    <source>
        <dbReference type="ARBA" id="ARBA00023002"/>
    </source>
</evidence>
<dbReference type="AlphaFoldDB" id="A0AAV6GUB6"/>
<protein>
    <recommendedName>
        <fullName evidence="19">Hydroperoxide isomerase ALOXE3-like</fullName>
    </recommendedName>
</protein>
<dbReference type="InterPro" id="IPR036226">
    <property type="entry name" value="LipOase_C_sf"/>
</dbReference>
<evidence type="ECO:0000256" key="3">
    <source>
        <dbReference type="ARBA" id="ARBA00009419"/>
    </source>
</evidence>
<feature type="domain" description="PLAT" evidence="15">
    <location>
        <begin position="1"/>
        <end position="68"/>
    </location>
</feature>
<sequence>MTPCHIHCTASLGDLVMVEVHSDVRLFEDQWFCDKISVKAPEGEELMFPCYRWLSSKAGLYLRPASGKLPFQDTHPIAYKQRQRQLDEAHNNFRWRVYAEGLPQTVDADSFCKLPAEVQFSFKKFVDFFSTAATELCALGLKKYVHCTKSWRSLSKLEKMMSESFSSSQTYEYVLNHWKEDKFFGYQLLNGLNPMMIQCCSKLPENFLVTEEMVKDSLNGSNLEHEIEKGNIFLCDYKMLDGLVGNVVHDRQQYHTAPLVLLYCNPQGLMLPIAIQLGQTPGPENPIFLPTDPKHDWLLAKIFVRAAEFSVHESDFHLLRTHLLCEVFTMATLRNLPSIHPLYKLIFPHIRYTLHINILARNQLISENGVLTKYSGMGGKSLSELLKRGTSSLTYSSLCLPENISERGLEDVPNYYYRDDGIELWNIIYRYVKGVLTHYYKSDDYVQKDTELQGWIRGIFVYGFLGKECTGEFEALIMFILHSSTHY</sequence>
<comment type="subcellular location">
    <subcellularLocation>
        <location evidence="1">Cytoplasm</location>
    </subcellularLocation>
</comment>
<evidence type="ECO:0008006" key="19">
    <source>
        <dbReference type="Google" id="ProtNLM"/>
    </source>
</evidence>
<evidence type="ECO:0000259" key="15">
    <source>
        <dbReference type="PROSITE" id="PS50095"/>
    </source>
</evidence>
<dbReference type="InterPro" id="IPR020833">
    <property type="entry name" value="LipOase_Fe_BS"/>
</dbReference>
<dbReference type="EMBL" id="JADWDJ010000007">
    <property type="protein sequence ID" value="KAG5278399.1"/>
    <property type="molecule type" value="Genomic_DNA"/>
</dbReference>
<dbReference type="PROSITE" id="PS50095">
    <property type="entry name" value="PLAT"/>
    <property type="match status" value="1"/>
</dbReference>
<evidence type="ECO:0000256" key="5">
    <source>
        <dbReference type="ARBA" id="ARBA00022723"/>
    </source>
</evidence>
<proteinExistence type="inferred from homology"/>
<reference evidence="17" key="1">
    <citation type="submission" date="2020-10" db="EMBL/GenBank/DDBJ databases">
        <title>Chromosome-scale genome assembly of the Allis shad, Alosa alosa.</title>
        <authorList>
            <person name="Margot Z."/>
            <person name="Christophe K."/>
            <person name="Cabau C."/>
            <person name="Louis A."/>
            <person name="Berthelot C."/>
            <person name="Parey E."/>
            <person name="Roest Crollius H."/>
            <person name="Montfort J."/>
            <person name="Robinson-Rechavi M."/>
            <person name="Bucao C."/>
            <person name="Bouchez O."/>
            <person name="Gislard M."/>
            <person name="Lluch J."/>
            <person name="Milhes M."/>
            <person name="Lampietro C."/>
            <person name="Lopez Roques C."/>
            <person name="Donnadieu C."/>
            <person name="Braasch I."/>
            <person name="Desvignes T."/>
            <person name="Postlethwait J."/>
            <person name="Bobe J."/>
            <person name="Guiguen Y."/>
        </authorList>
    </citation>
    <scope>NUCLEOTIDE SEQUENCE</scope>
    <source>
        <strain evidence="17">M-15738</strain>
        <tissue evidence="17">Blood</tissue>
    </source>
</reference>
<gene>
    <name evidence="17" type="ORF">AALO_G00098550</name>
</gene>
<dbReference type="InterPro" id="IPR001024">
    <property type="entry name" value="PLAT/LH2_dom"/>
</dbReference>
<evidence type="ECO:0000256" key="12">
    <source>
        <dbReference type="PIRSR" id="PIRSR601885-3"/>
    </source>
</evidence>
<dbReference type="SUPFAM" id="SSF48484">
    <property type="entry name" value="Lipoxigenase"/>
    <property type="match status" value="1"/>
</dbReference>
<comment type="cofactor">
    <cofactor evidence="10">
        <name>Fe cation</name>
        <dbReference type="ChEBI" id="CHEBI:24875"/>
    </cofactor>
    <text evidence="10">Binds 1 Fe cation per subunit.</text>
</comment>
<feature type="binding site" evidence="10">
    <location>
        <position position="317"/>
    </location>
    <ligand>
        <name>Fe cation</name>
        <dbReference type="ChEBI" id="CHEBI:24875"/>
        <note>catalytic</note>
    </ligand>
</feature>
<evidence type="ECO:0000256" key="10">
    <source>
        <dbReference type="PIRSR" id="PIRSR601885-1"/>
    </source>
</evidence>
<dbReference type="PROSITE" id="PS51393">
    <property type="entry name" value="LIPOXYGENASE_3"/>
    <property type="match status" value="1"/>
</dbReference>
<dbReference type="InterPro" id="IPR020834">
    <property type="entry name" value="LipOase_CS"/>
</dbReference>
<name>A0AAV6GUB6_9TELE</name>
<comment type="similarity">
    <text evidence="3 14">Belongs to the lipoxygenase family.</text>
</comment>
<keyword evidence="6 14" id="KW-0223">Dioxygenase</keyword>
<dbReference type="InterPro" id="IPR000907">
    <property type="entry name" value="LipOase"/>
</dbReference>
<feature type="binding site" evidence="11">
    <location>
        <position position="29"/>
    </location>
    <ligand>
        <name>Ca(2+)</name>
        <dbReference type="ChEBI" id="CHEBI:29108"/>
        <label>1</label>
    </ligand>
</feature>
<evidence type="ECO:0000259" key="16">
    <source>
        <dbReference type="PROSITE" id="PS51393"/>
    </source>
</evidence>
<dbReference type="InterPro" id="IPR013819">
    <property type="entry name" value="LipOase_C"/>
</dbReference>
<keyword evidence="8 10" id="KW-0408">Iron</keyword>
<comment type="caution">
    <text evidence="17">The sequence shown here is derived from an EMBL/GenBank/DDBJ whole genome shotgun (WGS) entry which is preliminary data.</text>
</comment>